<dbReference type="PROSITE" id="PS00166">
    <property type="entry name" value="ENOYL_COA_HYDRATASE"/>
    <property type="match status" value="1"/>
</dbReference>
<dbReference type="Pfam" id="PF00378">
    <property type="entry name" value="ECH_1"/>
    <property type="match status" value="1"/>
</dbReference>
<dbReference type="InterPro" id="IPR001753">
    <property type="entry name" value="Enoyl-CoA_hydra/iso"/>
</dbReference>
<comment type="similarity">
    <text evidence="1 7">Belongs to the enoyl-CoA hydratase/isomerase family.</text>
</comment>
<dbReference type="InterPro" id="IPR018376">
    <property type="entry name" value="Enoyl-CoA_hyd/isom_CS"/>
</dbReference>
<dbReference type="CDD" id="cd06558">
    <property type="entry name" value="crotonase-like"/>
    <property type="match status" value="1"/>
</dbReference>
<protein>
    <recommendedName>
        <fullName evidence="6">Probable enoyl-CoA hydratase, mitochondrial</fullName>
        <ecNumber evidence="2">4.2.1.17</ecNumber>
    </recommendedName>
</protein>
<dbReference type="EMBL" id="AK417601">
    <property type="protein sequence ID" value="BAN20816.1"/>
    <property type="molecule type" value="mRNA"/>
</dbReference>
<dbReference type="SUPFAM" id="SSF52096">
    <property type="entry name" value="ClpP/crotonase"/>
    <property type="match status" value="1"/>
</dbReference>
<keyword evidence="3" id="KW-0276">Fatty acid metabolism</keyword>
<proteinExistence type="evidence at transcript level"/>
<dbReference type="PANTHER" id="PTHR11941">
    <property type="entry name" value="ENOYL-COA HYDRATASE-RELATED"/>
    <property type="match status" value="1"/>
</dbReference>
<evidence type="ECO:0000256" key="6">
    <source>
        <dbReference type="ARBA" id="ARBA00073937"/>
    </source>
</evidence>
<evidence type="ECO:0000256" key="3">
    <source>
        <dbReference type="ARBA" id="ARBA00022832"/>
    </source>
</evidence>
<dbReference type="Gene3D" id="3.90.226.10">
    <property type="entry name" value="2-enoyl-CoA Hydratase, Chain A, domain 1"/>
    <property type="match status" value="1"/>
</dbReference>
<sequence length="288" mass="31241">MAFRSLRIICRLGSMSNSVTVCRTFASAQTYQNILIEKKGEKQNVGLITLNRPKALNALCGPLVSEVIEALQEFDKDDSIAAIVLTGSEKAFAAGADIKEMMNNSYSHNHKHGFIENWSYITKCKKPLIAAVNGYALGGGCELAMMCDIIYAGDTAKFGQPEITIGTIPGGGGTQRIARSCGKSKAMEICLTGDQFTAQEAEKMGLVSKVFPADQTVAEAIKLAEKIGRHSPLITKLCKEAVNVAFETSLQEGLRFEKSYFWGTFATADQKEGMAAFAGKRKPNFKNE</sequence>
<dbReference type="EC" id="4.2.1.17" evidence="2"/>
<evidence type="ECO:0000313" key="8">
    <source>
        <dbReference type="EMBL" id="BAN20816.1"/>
    </source>
</evidence>
<evidence type="ECO:0000256" key="5">
    <source>
        <dbReference type="ARBA" id="ARBA00023239"/>
    </source>
</evidence>
<dbReference type="GO" id="GO:0005739">
    <property type="term" value="C:mitochondrion"/>
    <property type="evidence" value="ECO:0007669"/>
    <property type="project" value="TreeGrafter"/>
</dbReference>
<dbReference type="AlphaFoldDB" id="R4WPL4"/>
<organism evidence="8">
    <name type="scientific">Riptortus pedestris</name>
    <name type="common">Bean bug</name>
    <dbReference type="NCBI Taxonomy" id="329032"/>
    <lineage>
        <taxon>Eukaryota</taxon>
        <taxon>Metazoa</taxon>
        <taxon>Ecdysozoa</taxon>
        <taxon>Arthropoda</taxon>
        <taxon>Hexapoda</taxon>
        <taxon>Insecta</taxon>
        <taxon>Pterygota</taxon>
        <taxon>Neoptera</taxon>
        <taxon>Paraneoptera</taxon>
        <taxon>Hemiptera</taxon>
        <taxon>Heteroptera</taxon>
        <taxon>Panheteroptera</taxon>
        <taxon>Pentatomomorpha</taxon>
        <taxon>Coreoidea</taxon>
        <taxon>Alydidae</taxon>
        <taxon>Riptortus</taxon>
    </lineage>
</organism>
<dbReference type="GO" id="GO:0006635">
    <property type="term" value="P:fatty acid beta-oxidation"/>
    <property type="evidence" value="ECO:0007669"/>
    <property type="project" value="TreeGrafter"/>
</dbReference>
<reference evidence="8" key="1">
    <citation type="journal article" date="2013" name="PLoS ONE">
        <title>Gene expression in gut symbiotic organ of stinkbug affected by extracellular bacterial symbiont.</title>
        <authorList>
            <person name="Futahashi R."/>
            <person name="Tanaka K."/>
            <person name="Tanahashi M."/>
            <person name="Nikoh N."/>
            <person name="Kikuchi Y."/>
            <person name="Lee B.L."/>
            <person name="Fukatsu T."/>
        </authorList>
    </citation>
    <scope>NUCLEOTIDE SEQUENCE</scope>
    <source>
        <tissue evidence="8">Midgut</tissue>
    </source>
</reference>
<evidence type="ECO:0000256" key="1">
    <source>
        <dbReference type="ARBA" id="ARBA00005254"/>
    </source>
</evidence>
<evidence type="ECO:0000256" key="4">
    <source>
        <dbReference type="ARBA" id="ARBA00023098"/>
    </source>
</evidence>
<dbReference type="GO" id="GO:0004300">
    <property type="term" value="F:enoyl-CoA hydratase activity"/>
    <property type="evidence" value="ECO:0007669"/>
    <property type="project" value="UniProtKB-EC"/>
</dbReference>
<keyword evidence="5" id="KW-0456">Lyase</keyword>
<accession>R4WPL4</accession>
<evidence type="ECO:0000256" key="2">
    <source>
        <dbReference type="ARBA" id="ARBA00012076"/>
    </source>
</evidence>
<evidence type="ECO:0000256" key="7">
    <source>
        <dbReference type="RuleBase" id="RU003707"/>
    </source>
</evidence>
<dbReference type="PANTHER" id="PTHR11941:SF54">
    <property type="entry name" value="ENOYL-COA HYDRATASE, MITOCHONDRIAL"/>
    <property type="match status" value="1"/>
</dbReference>
<dbReference type="FunFam" id="3.90.226.10:FF:000019">
    <property type="entry name" value="Enoyl-CoA hydratase, mitochondrial"/>
    <property type="match status" value="1"/>
</dbReference>
<name>R4WPL4_RIPPE</name>
<dbReference type="Gene3D" id="1.10.12.10">
    <property type="entry name" value="Lyase 2-enoyl-coa Hydratase, Chain A, domain 2"/>
    <property type="match status" value="1"/>
</dbReference>
<dbReference type="InterPro" id="IPR029045">
    <property type="entry name" value="ClpP/crotonase-like_dom_sf"/>
</dbReference>
<dbReference type="InterPro" id="IPR014748">
    <property type="entry name" value="Enoyl-CoA_hydra_C"/>
</dbReference>
<dbReference type="FunFam" id="1.10.12.10:FF:000001">
    <property type="entry name" value="Probable enoyl-CoA hydratase, mitochondrial"/>
    <property type="match status" value="1"/>
</dbReference>
<keyword evidence="4" id="KW-0443">Lipid metabolism</keyword>